<dbReference type="Proteomes" id="UP000288716">
    <property type="component" value="Unassembled WGS sequence"/>
</dbReference>
<dbReference type="CDD" id="cd00303">
    <property type="entry name" value="retropepsin_like"/>
    <property type="match status" value="1"/>
</dbReference>
<sequence length="582" mass="66853">MADENFDFEEAIRRVGETVSNNLLNNSAYKMKPFRDNDVNDPNTFIKQFEGLAKSCGWNDETKVSKLRAYLNGPSYNWYLLVIEPDLPMQFEEVKQKFLEEFDPENDLLIKLKNRKQLEHETVQAYVYDKVLLCQRLNENMTDNEVLNFLYDGLRDSLKKQVYLQNPSNFKQFLEIAKRVEATQKSNLFEQNSSSEQLNKLVQSLSEMLKNNNNRNLRNNFDQRNRNIFPRGLNGNPRCHNCGRYGHVARFCEMSNFVRFNQNSQRPQSFRHFNNTRPMYNENKSNFDWRQRSFNFQNRFQKNAFQNKIEMASKDKQNEHVNSISTDDDNSCILNNLIKVNVTIDNTQYSGILDTGSSISLINNDKVCAINSPIIRWDGPKVKAITGHSIDAMGACNANVQLKIKNETRTVHVKLMVVKNIPFDILLGTDFMKSMGIIISVPDNNIYFSTMKIDHGATIKCMNYNLNSKETVVLEPSISTKVKVVTSDRKTDKQKVSNICACSSIEQKLIEIKNKDITIDQREAELELCNNSPVPIQLNKGTMLAKYTGDFRIKGQLFTSALCSSIVSGNDDQTTQLALITA</sequence>
<dbReference type="PANTHER" id="PTHR33194:SF4">
    <property type="entry name" value="CCHC-TYPE DOMAIN-CONTAINING PROTEIN"/>
    <property type="match status" value="1"/>
</dbReference>
<dbReference type="GO" id="GO:0006508">
    <property type="term" value="P:proteolysis"/>
    <property type="evidence" value="ECO:0007669"/>
    <property type="project" value="InterPro"/>
</dbReference>
<dbReference type="GO" id="GO:0004190">
    <property type="term" value="F:aspartic-type endopeptidase activity"/>
    <property type="evidence" value="ECO:0007669"/>
    <property type="project" value="InterPro"/>
</dbReference>
<dbReference type="GO" id="GO:0003676">
    <property type="term" value="F:nucleic acid binding"/>
    <property type="evidence" value="ECO:0007669"/>
    <property type="project" value="InterPro"/>
</dbReference>
<dbReference type="InterPro" id="IPR045358">
    <property type="entry name" value="Ty3_capsid"/>
</dbReference>
<dbReference type="Pfam" id="PF00077">
    <property type="entry name" value="RVP"/>
    <property type="match status" value="1"/>
</dbReference>
<evidence type="ECO:0000256" key="1">
    <source>
        <dbReference type="ARBA" id="ARBA00022801"/>
    </source>
</evidence>
<dbReference type="SUPFAM" id="SSF50630">
    <property type="entry name" value="Acid proteases"/>
    <property type="match status" value="1"/>
</dbReference>
<protein>
    <recommendedName>
        <fullName evidence="3">CCHC-type domain-containing protein</fullName>
    </recommendedName>
</protein>
<proteinExistence type="predicted"/>
<keyword evidence="2" id="KW-0863">Zinc-finger</keyword>
<dbReference type="PROSITE" id="PS50158">
    <property type="entry name" value="ZF_CCHC"/>
    <property type="match status" value="1"/>
</dbReference>
<dbReference type="InterPro" id="IPR001878">
    <property type="entry name" value="Znf_CCHC"/>
</dbReference>
<dbReference type="OrthoDB" id="6599810at2759"/>
<dbReference type="VEuPathDB" id="VectorBase:LDEU003942"/>
<dbReference type="InterPro" id="IPR001969">
    <property type="entry name" value="Aspartic_peptidase_AS"/>
</dbReference>
<keyword evidence="2" id="KW-0862">Zinc</keyword>
<dbReference type="PROSITE" id="PS00141">
    <property type="entry name" value="ASP_PROTEASE"/>
    <property type="match status" value="1"/>
</dbReference>
<keyword evidence="1" id="KW-0378">Hydrolase</keyword>
<gene>
    <name evidence="4" type="ORF">B4U80_13688</name>
</gene>
<dbReference type="AlphaFoldDB" id="A0A443SKQ1"/>
<evidence type="ECO:0000259" key="3">
    <source>
        <dbReference type="PROSITE" id="PS50158"/>
    </source>
</evidence>
<dbReference type="InterPro" id="IPR018061">
    <property type="entry name" value="Retropepsins"/>
</dbReference>
<accession>A0A443SKQ1</accession>
<evidence type="ECO:0000313" key="4">
    <source>
        <dbReference type="EMBL" id="RWS28097.1"/>
    </source>
</evidence>
<dbReference type="InterPro" id="IPR021109">
    <property type="entry name" value="Peptidase_aspartic_dom_sf"/>
</dbReference>
<evidence type="ECO:0000313" key="5">
    <source>
        <dbReference type="Proteomes" id="UP000288716"/>
    </source>
</evidence>
<reference evidence="4 5" key="1">
    <citation type="journal article" date="2018" name="Gigascience">
        <title>Genomes of trombidid mites reveal novel predicted allergens and laterally-transferred genes associated with secondary metabolism.</title>
        <authorList>
            <person name="Dong X."/>
            <person name="Chaisiri K."/>
            <person name="Xia D."/>
            <person name="Armstrong S.D."/>
            <person name="Fang Y."/>
            <person name="Donnelly M.J."/>
            <person name="Kadowaki T."/>
            <person name="McGarry J.W."/>
            <person name="Darby A.C."/>
            <person name="Makepeace B.L."/>
        </authorList>
    </citation>
    <scope>NUCLEOTIDE SEQUENCE [LARGE SCALE GENOMIC DNA]</scope>
    <source>
        <strain evidence="4">UoL-UT</strain>
    </source>
</reference>
<keyword evidence="2" id="KW-0479">Metal-binding</keyword>
<evidence type="ECO:0000256" key="2">
    <source>
        <dbReference type="PROSITE-ProRule" id="PRU00047"/>
    </source>
</evidence>
<comment type="caution">
    <text evidence="4">The sequence shown here is derived from an EMBL/GenBank/DDBJ whole genome shotgun (WGS) entry which is preliminary data.</text>
</comment>
<feature type="domain" description="CCHC-type" evidence="3">
    <location>
        <begin position="238"/>
        <end position="252"/>
    </location>
</feature>
<dbReference type="EMBL" id="NCKV01001591">
    <property type="protein sequence ID" value="RWS28097.1"/>
    <property type="molecule type" value="Genomic_DNA"/>
</dbReference>
<dbReference type="GO" id="GO:0008270">
    <property type="term" value="F:zinc ion binding"/>
    <property type="evidence" value="ECO:0007669"/>
    <property type="project" value="UniProtKB-KW"/>
</dbReference>
<name>A0A443SKQ1_9ACAR</name>
<dbReference type="Pfam" id="PF19259">
    <property type="entry name" value="Ty3_capsid"/>
    <property type="match status" value="1"/>
</dbReference>
<dbReference type="Gene3D" id="2.40.70.10">
    <property type="entry name" value="Acid Proteases"/>
    <property type="match status" value="1"/>
</dbReference>
<keyword evidence="5" id="KW-1185">Reference proteome</keyword>
<organism evidence="4 5">
    <name type="scientific">Leptotrombidium deliense</name>
    <dbReference type="NCBI Taxonomy" id="299467"/>
    <lineage>
        <taxon>Eukaryota</taxon>
        <taxon>Metazoa</taxon>
        <taxon>Ecdysozoa</taxon>
        <taxon>Arthropoda</taxon>
        <taxon>Chelicerata</taxon>
        <taxon>Arachnida</taxon>
        <taxon>Acari</taxon>
        <taxon>Acariformes</taxon>
        <taxon>Trombidiformes</taxon>
        <taxon>Prostigmata</taxon>
        <taxon>Anystina</taxon>
        <taxon>Parasitengona</taxon>
        <taxon>Trombiculoidea</taxon>
        <taxon>Trombiculidae</taxon>
        <taxon>Leptotrombidium</taxon>
    </lineage>
</organism>
<dbReference type="PANTHER" id="PTHR33194">
    <property type="entry name" value="ZINC KNUCKLE DOMAINCONTAINING PROTEIN"/>
    <property type="match status" value="1"/>
</dbReference>